<proteinExistence type="predicted"/>
<sequence>MARIRTVKPEFWTDEKVVECSIAARLLFVGMFNFSDDNGNLVNSPKRIKMQVFPADIIDCEPLLKELITHGLLTEYSVNDVSYLNIKGFNKHQKINRPSKTDIPKMELHEHSVSSHGAFTDGMDTEGKGEGKEEHNTQAADATCEGELVSEDPIPNNVQEMAGRYAFEGNIVRLNHKDYDSWKALYPNIDLQYELLKLDIEFTHEKPKNWFITASQKLSYQNKQALTRGGKRAVNDNSPHWNSPEGWKDFI</sequence>
<evidence type="ECO:0000313" key="3">
    <source>
        <dbReference type="Proteomes" id="UP000274122"/>
    </source>
</evidence>
<evidence type="ECO:0000313" key="2">
    <source>
        <dbReference type="EMBL" id="VEC00024.1"/>
    </source>
</evidence>
<gene>
    <name evidence="2" type="ORF">NCTC11466_03524</name>
</gene>
<reference evidence="2 3" key="1">
    <citation type="submission" date="2018-12" db="EMBL/GenBank/DDBJ databases">
        <authorList>
            <consortium name="Pathogen Informatics"/>
        </authorList>
    </citation>
    <scope>NUCLEOTIDE SEQUENCE [LARGE SCALE GENOMIC DNA]</scope>
    <source>
        <strain evidence="2 3">NCTC11466</strain>
    </source>
</reference>
<accession>A0A447V5N9</accession>
<evidence type="ECO:0000256" key="1">
    <source>
        <dbReference type="SAM" id="MobiDB-lite"/>
    </source>
</evidence>
<dbReference type="RefSeq" id="WP_232012238.1">
    <property type="nucleotide sequence ID" value="NZ_LR134201.1"/>
</dbReference>
<name>A0A447V5N9_9ENTR</name>
<dbReference type="KEGG" id="clap:NCTC11466_03524"/>
<dbReference type="Proteomes" id="UP000274122">
    <property type="component" value="Chromosome"/>
</dbReference>
<evidence type="ECO:0008006" key="4">
    <source>
        <dbReference type="Google" id="ProtNLM"/>
    </source>
</evidence>
<protein>
    <recommendedName>
        <fullName evidence="4">Primosomal protein I</fullName>
    </recommendedName>
</protein>
<dbReference type="AlphaFoldDB" id="A0A447V5N9"/>
<organism evidence="2 3">
    <name type="scientific">Cedecea lapagei</name>
    <dbReference type="NCBI Taxonomy" id="158823"/>
    <lineage>
        <taxon>Bacteria</taxon>
        <taxon>Pseudomonadati</taxon>
        <taxon>Pseudomonadota</taxon>
        <taxon>Gammaproteobacteria</taxon>
        <taxon>Enterobacterales</taxon>
        <taxon>Enterobacteriaceae</taxon>
        <taxon>Cedecea</taxon>
    </lineage>
</organism>
<feature type="region of interest" description="Disordered" evidence="1">
    <location>
        <begin position="229"/>
        <end position="251"/>
    </location>
</feature>
<keyword evidence="3" id="KW-1185">Reference proteome</keyword>
<dbReference type="EMBL" id="LR134201">
    <property type="protein sequence ID" value="VEC00024.1"/>
    <property type="molecule type" value="Genomic_DNA"/>
</dbReference>